<organism evidence="1 2">
    <name type="scientific">Portunus trituberculatus</name>
    <name type="common">Swimming crab</name>
    <name type="synonym">Neptunus trituberculatus</name>
    <dbReference type="NCBI Taxonomy" id="210409"/>
    <lineage>
        <taxon>Eukaryota</taxon>
        <taxon>Metazoa</taxon>
        <taxon>Ecdysozoa</taxon>
        <taxon>Arthropoda</taxon>
        <taxon>Crustacea</taxon>
        <taxon>Multicrustacea</taxon>
        <taxon>Malacostraca</taxon>
        <taxon>Eumalacostraca</taxon>
        <taxon>Eucarida</taxon>
        <taxon>Decapoda</taxon>
        <taxon>Pleocyemata</taxon>
        <taxon>Brachyura</taxon>
        <taxon>Eubrachyura</taxon>
        <taxon>Portunoidea</taxon>
        <taxon>Portunidae</taxon>
        <taxon>Portuninae</taxon>
        <taxon>Portunus</taxon>
    </lineage>
</organism>
<comment type="caution">
    <text evidence="1">The sequence shown here is derived from an EMBL/GenBank/DDBJ whole genome shotgun (WGS) entry which is preliminary data.</text>
</comment>
<sequence>MAWDTTISTCASFSG</sequence>
<protein>
    <submittedName>
        <fullName evidence="1">Uncharacterized protein</fullName>
    </submittedName>
</protein>
<accession>A0A5B7I8N6</accession>
<dbReference type="Proteomes" id="UP000324222">
    <property type="component" value="Unassembled WGS sequence"/>
</dbReference>
<keyword evidence="2" id="KW-1185">Reference proteome</keyword>
<gene>
    <name evidence="1" type="ORF">E2C01_074690</name>
</gene>
<evidence type="ECO:0000313" key="2">
    <source>
        <dbReference type="Proteomes" id="UP000324222"/>
    </source>
</evidence>
<name>A0A5B7I8N6_PORTR</name>
<proteinExistence type="predicted"/>
<evidence type="ECO:0000313" key="1">
    <source>
        <dbReference type="EMBL" id="MPC80122.1"/>
    </source>
</evidence>
<dbReference type="EMBL" id="VSRR010053075">
    <property type="protein sequence ID" value="MPC80122.1"/>
    <property type="molecule type" value="Genomic_DNA"/>
</dbReference>
<reference evidence="1 2" key="1">
    <citation type="submission" date="2019-05" db="EMBL/GenBank/DDBJ databases">
        <title>Another draft genome of Portunus trituberculatus and its Hox gene families provides insights of decapod evolution.</title>
        <authorList>
            <person name="Jeong J.-H."/>
            <person name="Song I."/>
            <person name="Kim S."/>
            <person name="Choi T."/>
            <person name="Kim D."/>
            <person name="Ryu S."/>
            <person name="Kim W."/>
        </authorList>
    </citation>
    <scope>NUCLEOTIDE SEQUENCE [LARGE SCALE GENOMIC DNA]</scope>
    <source>
        <tissue evidence="1">Muscle</tissue>
    </source>
</reference>